<dbReference type="InterPro" id="IPR043760">
    <property type="entry name" value="PycTM_dom"/>
</dbReference>
<proteinExistence type="predicted"/>
<dbReference type="Proteomes" id="UP000283087">
    <property type="component" value="Unassembled WGS sequence"/>
</dbReference>
<keyword evidence="6" id="KW-0051">Antiviral defense</keyword>
<evidence type="ECO:0000313" key="11">
    <source>
        <dbReference type="Proteomes" id="UP000283087"/>
    </source>
</evidence>
<dbReference type="EMBL" id="RQXW01000006">
    <property type="protein sequence ID" value="RTE66104.1"/>
    <property type="molecule type" value="Genomic_DNA"/>
</dbReference>
<dbReference type="GO" id="GO:0051607">
    <property type="term" value="P:defense response to virus"/>
    <property type="evidence" value="ECO:0007669"/>
    <property type="project" value="UniProtKB-KW"/>
</dbReference>
<dbReference type="GO" id="GO:0000166">
    <property type="term" value="F:nucleotide binding"/>
    <property type="evidence" value="ECO:0007669"/>
    <property type="project" value="UniProtKB-KW"/>
</dbReference>
<keyword evidence="11" id="KW-1185">Reference proteome</keyword>
<gene>
    <name evidence="10" type="ORF">EH243_08265</name>
</gene>
<keyword evidence="4" id="KW-0547">Nucleotide-binding</keyword>
<dbReference type="AlphaFoldDB" id="A0A430KRY8"/>
<feature type="domain" description="Pycsar effector protein" evidence="9">
    <location>
        <begin position="15"/>
        <end position="175"/>
    </location>
</feature>
<dbReference type="GO" id="GO:0005886">
    <property type="term" value="C:plasma membrane"/>
    <property type="evidence" value="ECO:0007669"/>
    <property type="project" value="UniProtKB-SubCell"/>
</dbReference>
<sequence>MDEGNEKLKDKTTFLFDVITRYDHYIATTNFKVGLMMSFVGAIVLGLTIRVMSIEPVDLGCNYLYYSALLFSALTIILSLSAAINLLRAVFPNTKTHDGDKYLIFFGDVATCENGIDGYQEKVEAASTEQLLEDLSKQVFIIAEIINEKFRILKIAAGIIIYGVIPLLAISLLLLIFEGVK</sequence>
<evidence type="ECO:0000256" key="8">
    <source>
        <dbReference type="SAM" id="Phobius"/>
    </source>
</evidence>
<feature type="transmembrane region" description="Helical" evidence="8">
    <location>
        <begin position="63"/>
        <end position="87"/>
    </location>
</feature>
<accession>A0A430KRY8</accession>
<dbReference type="RefSeq" id="WP_126158177.1">
    <property type="nucleotide sequence ID" value="NZ_RQXW01000006.1"/>
</dbReference>
<comment type="subcellular location">
    <subcellularLocation>
        <location evidence="1">Cell membrane</location>
    </subcellularLocation>
</comment>
<evidence type="ECO:0000313" key="10">
    <source>
        <dbReference type="EMBL" id="RTE66104.1"/>
    </source>
</evidence>
<evidence type="ECO:0000259" key="9">
    <source>
        <dbReference type="Pfam" id="PF18967"/>
    </source>
</evidence>
<feature type="transmembrane region" description="Helical" evidence="8">
    <location>
        <begin position="155"/>
        <end position="177"/>
    </location>
</feature>
<organism evidence="10 11">
    <name type="scientific">Amphritea opalescens</name>
    <dbReference type="NCBI Taxonomy" id="2490544"/>
    <lineage>
        <taxon>Bacteria</taxon>
        <taxon>Pseudomonadati</taxon>
        <taxon>Pseudomonadota</taxon>
        <taxon>Gammaproteobacteria</taxon>
        <taxon>Oceanospirillales</taxon>
        <taxon>Oceanospirillaceae</taxon>
        <taxon>Amphritea</taxon>
    </lineage>
</organism>
<evidence type="ECO:0000256" key="1">
    <source>
        <dbReference type="ARBA" id="ARBA00004236"/>
    </source>
</evidence>
<comment type="caution">
    <text evidence="10">The sequence shown here is derived from an EMBL/GenBank/DDBJ whole genome shotgun (WGS) entry which is preliminary data.</text>
</comment>
<keyword evidence="2" id="KW-1003">Cell membrane</keyword>
<keyword evidence="5 8" id="KW-1133">Transmembrane helix</keyword>
<evidence type="ECO:0000256" key="5">
    <source>
        <dbReference type="ARBA" id="ARBA00022989"/>
    </source>
</evidence>
<evidence type="ECO:0000256" key="6">
    <source>
        <dbReference type="ARBA" id="ARBA00023118"/>
    </source>
</evidence>
<evidence type="ECO:0000256" key="7">
    <source>
        <dbReference type="ARBA" id="ARBA00023136"/>
    </source>
</evidence>
<keyword evidence="7 8" id="KW-0472">Membrane</keyword>
<evidence type="ECO:0000256" key="4">
    <source>
        <dbReference type="ARBA" id="ARBA00022741"/>
    </source>
</evidence>
<reference evidence="10 11" key="1">
    <citation type="submission" date="2018-11" db="EMBL/GenBank/DDBJ databases">
        <title>The draft genome sequence of Amphritea opalescens ANRC-JH13T.</title>
        <authorList>
            <person name="Fang Z."/>
            <person name="Zhang Y."/>
            <person name="Han X."/>
        </authorList>
    </citation>
    <scope>NUCLEOTIDE SEQUENCE [LARGE SCALE GENOMIC DNA]</scope>
    <source>
        <strain evidence="10 11">ANRC-JH13</strain>
    </source>
</reference>
<dbReference type="Pfam" id="PF18967">
    <property type="entry name" value="PycTM"/>
    <property type="match status" value="1"/>
</dbReference>
<dbReference type="OrthoDB" id="6402656at2"/>
<protein>
    <recommendedName>
        <fullName evidence="9">Pycsar effector protein domain-containing protein</fullName>
    </recommendedName>
</protein>
<name>A0A430KRY8_9GAMM</name>
<keyword evidence="3 8" id="KW-0812">Transmembrane</keyword>
<evidence type="ECO:0000256" key="2">
    <source>
        <dbReference type="ARBA" id="ARBA00022475"/>
    </source>
</evidence>
<feature type="transmembrane region" description="Helical" evidence="8">
    <location>
        <begin position="31"/>
        <end position="51"/>
    </location>
</feature>
<evidence type="ECO:0000256" key="3">
    <source>
        <dbReference type="ARBA" id="ARBA00022692"/>
    </source>
</evidence>